<reference evidence="2" key="1">
    <citation type="submission" date="2021-01" db="EMBL/GenBank/DDBJ databases">
        <authorList>
            <person name="Eckstrom K.M.E."/>
        </authorList>
    </citation>
    <scope>NUCLEOTIDE SEQUENCE</scope>
    <source>
        <strain evidence="2">UVCC 0001</strain>
    </source>
</reference>
<comment type="caution">
    <text evidence="2">The sequence shown here is derived from an EMBL/GenBank/DDBJ whole genome shotgun (WGS) entry which is preliminary data.</text>
</comment>
<proteinExistence type="predicted"/>
<sequence>MQRELPEALATLLRAENGRLRDSVFKAEVQLQQALTSLADREAELQVARRKLEQERGGQGAVDRVASGLLKSQESDAGEADGALRVERDALAAQLEEREGALKQTSR</sequence>
<dbReference type="AlphaFoldDB" id="A0AAD9IGN6"/>
<accession>A0AAD9IGN6</accession>
<gene>
    <name evidence="2" type="ORF">QBZ16_001258</name>
</gene>
<evidence type="ECO:0000313" key="2">
    <source>
        <dbReference type="EMBL" id="KAK2075922.1"/>
    </source>
</evidence>
<evidence type="ECO:0000313" key="3">
    <source>
        <dbReference type="Proteomes" id="UP001255856"/>
    </source>
</evidence>
<name>A0AAD9IGN6_PROWI</name>
<dbReference type="Proteomes" id="UP001255856">
    <property type="component" value="Unassembled WGS sequence"/>
</dbReference>
<dbReference type="EMBL" id="JASFZW010000012">
    <property type="protein sequence ID" value="KAK2075922.1"/>
    <property type="molecule type" value="Genomic_DNA"/>
</dbReference>
<evidence type="ECO:0000256" key="1">
    <source>
        <dbReference type="SAM" id="MobiDB-lite"/>
    </source>
</evidence>
<keyword evidence="3" id="KW-1185">Reference proteome</keyword>
<organism evidence="2 3">
    <name type="scientific">Prototheca wickerhamii</name>
    <dbReference type="NCBI Taxonomy" id="3111"/>
    <lineage>
        <taxon>Eukaryota</taxon>
        <taxon>Viridiplantae</taxon>
        <taxon>Chlorophyta</taxon>
        <taxon>core chlorophytes</taxon>
        <taxon>Trebouxiophyceae</taxon>
        <taxon>Chlorellales</taxon>
        <taxon>Chlorellaceae</taxon>
        <taxon>Prototheca</taxon>
    </lineage>
</organism>
<feature type="region of interest" description="Disordered" evidence="1">
    <location>
        <begin position="51"/>
        <end position="85"/>
    </location>
</feature>
<protein>
    <submittedName>
        <fullName evidence="2">Uncharacterized protein</fullName>
    </submittedName>
</protein>